<keyword evidence="2" id="KW-1185">Reference proteome</keyword>
<reference evidence="2" key="1">
    <citation type="submission" date="2023-06" db="EMBL/GenBank/DDBJ databases">
        <title>Identification and characterization of horizontal gene transfer across gut microbiota members of farm animals based on homology search.</title>
        <authorList>
            <person name="Zeman M."/>
            <person name="Kubasova T."/>
            <person name="Jahodarova E."/>
            <person name="Nykrynova M."/>
            <person name="Rychlik I."/>
        </authorList>
    </citation>
    <scope>NUCLEOTIDE SEQUENCE [LARGE SCALE GENOMIC DNA]</scope>
    <source>
        <strain evidence="2">ET341</strain>
    </source>
</reference>
<organism evidence="1 2">
    <name type="scientific">Massilimicrobiota timonensis</name>
    <dbReference type="NCBI Taxonomy" id="1776392"/>
    <lineage>
        <taxon>Bacteria</taxon>
        <taxon>Bacillati</taxon>
        <taxon>Bacillota</taxon>
        <taxon>Erysipelotrichia</taxon>
        <taxon>Erysipelotrichales</taxon>
        <taxon>Erysipelotrichaceae</taxon>
        <taxon>Massilimicrobiota</taxon>
    </lineage>
</organism>
<dbReference type="RefSeq" id="WP_289528002.1">
    <property type="nucleotide sequence ID" value="NZ_JAUDCK010000034.1"/>
</dbReference>
<proteinExistence type="predicted"/>
<accession>A0ABT7UJW0</accession>
<evidence type="ECO:0000313" key="1">
    <source>
        <dbReference type="EMBL" id="MDM8196420.1"/>
    </source>
</evidence>
<dbReference type="EMBL" id="JAUDCK010000034">
    <property type="protein sequence ID" value="MDM8196420.1"/>
    <property type="molecule type" value="Genomic_DNA"/>
</dbReference>
<name>A0ABT7UJW0_9FIRM</name>
<gene>
    <name evidence="1" type="ORF">QUV98_08840</name>
</gene>
<dbReference type="Proteomes" id="UP001529275">
    <property type="component" value="Unassembled WGS sequence"/>
</dbReference>
<sequence>MGLLLSGCASQTTDNQTTAVSQINEKTTVSKIVHDERFESYGQFIFPIERGYDESLTINHIDSLLPYHSHINTQTTIDVLNYMTDYHDSIFYDIYTDEEKSADPSKENTGPMSLS</sequence>
<protein>
    <submittedName>
        <fullName evidence="1">Uncharacterized protein</fullName>
    </submittedName>
</protein>
<evidence type="ECO:0000313" key="2">
    <source>
        <dbReference type="Proteomes" id="UP001529275"/>
    </source>
</evidence>
<comment type="caution">
    <text evidence="1">The sequence shown here is derived from an EMBL/GenBank/DDBJ whole genome shotgun (WGS) entry which is preliminary data.</text>
</comment>